<comment type="caution">
    <text evidence="2">The sequence shown here is derived from an EMBL/GenBank/DDBJ whole genome shotgun (WGS) entry which is preliminary data.</text>
</comment>
<feature type="region of interest" description="Disordered" evidence="1">
    <location>
        <begin position="260"/>
        <end position="288"/>
    </location>
</feature>
<organism evidence="2 3">
    <name type="scientific">Schistosoma mekongi</name>
    <name type="common">Parasitic worm</name>
    <dbReference type="NCBI Taxonomy" id="38744"/>
    <lineage>
        <taxon>Eukaryota</taxon>
        <taxon>Metazoa</taxon>
        <taxon>Spiralia</taxon>
        <taxon>Lophotrochozoa</taxon>
        <taxon>Platyhelminthes</taxon>
        <taxon>Trematoda</taxon>
        <taxon>Digenea</taxon>
        <taxon>Strigeidida</taxon>
        <taxon>Schistosomatoidea</taxon>
        <taxon>Schistosomatidae</taxon>
        <taxon>Schistosoma</taxon>
    </lineage>
</organism>
<evidence type="ECO:0000313" key="3">
    <source>
        <dbReference type="Proteomes" id="UP001292079"/>
    </source>
</evidence>
<feature type="region of interest" description="Disordered" evidence="1">
    <location>
        <begin position="320"/>
        <end position="343"/>
    </location>
</feature>
<evidence type="ECO:0000256" key="1">
    <source>
        <dbReference type="SAM" id="MobiDB-lite"/>
    </source>
</evidence>
<feature type="region of interest" description="Disordered" evidence="1">
    <location>
        <begin position="166"/>
        <end position="200"/>
    </location>
</feature>
<feature type="compositionally biased region" description="Acidic residues" evidence="1">
    <location>
        <begin position="391"/>
        <end position="403"/>
    </location>
</feature>
<reference evidence="2" key="2">
    <citation type="journal article" date="2023" name="Infect Dis Poverty">
        <title>Chromosome-scale genome of the human blood fluke Schistosoma mekongi and its implications for public health.</title>
        <authorList>
            <person name="Zhou M."/>
            <person name="Xu L."/>
            <person name="Xu D."/>
            <person name="Chen W."/>
            <person name="Khan J."/>
            <person name="Hu Y."/>
            <person name="Huang H."/>
            <person name="Wei H."/>
            <person name="Zhang Y."/>
            <person name="Chusongsang P."/>
            <person name="Tanasarnprasert K."/>
            <person name="Hu X."/>
            <person name="Limpanont Y."/>
            <person name="Lv Z."/>
        </authorList>
    </citation>
    <scope>NUCLEOTIDE SEQUENCE</scope>
    <source>
        <strain evidence="2">LV_2022a</strain>
    </source>
</reference>
<sequence length="403" mass="45247">MIKNDDNLAYVCINMQKNEKVNVNKDGKQNADLERRISNSSGRMGNIRNKFESGENQLKQNLLKKLQKATMSKVENGPRKPKEFTPPPDGVAVGILESNPKPRAPDVVTSDDMFEPVDLKEISEKTKNLRAKFRNMEATGGQSIDEENRKKSSFIDESITVAPEATRSARARWKDIESGKTDKDASSERPKLDIHDGYGGVYENEPEKFENIARAGEIKKDLPSGVSAKERRELFLKKAADTSVVKRDSIKLIDINAAESGIYENEPTRRDNVVRYDDDQTDDYPNNSVKWASEAKSKFIQEASKSQVTTGSNKKILIVENGHTNGDDNGAQKQARYATQAKQAFLERQKQAEEAEKNKSRPDIIDIWQEQCPHSGVFENVPAAHTADVVVTDESEEEDDEEE</sequence>
<name>A0AAE1ZF77_SCHME</name>
<feature type="compositionally biased region" description="Basic and acidic residues" evidence="1">
    <location>
        <begin position="266"/>
        <end position="278"/>
    </location>
</feature>
<reference evidence="2" key="1">
    <citation type="submission" date="2022-04" db="EMBL/GenBank/DDBJ databases">
        <authorList>
            <person name="Xu L."/>
            <person name="Lv Z."/>
        </authorList>
    </citation>
    <scope>NUCLEOTIDE SEQUENCE</scope>
    <source>
        <strain evidence="2">LV_2022a</strain>
    </source>
</reference>
<accession>A0AAE1ZF77</accession>
<dbReference type="EMBL" id="JALJAT010000002">
    <property type="protein sequence ID" value="KAK4472618.1"/>
    <property type="molecule type" value="Genomic_DNA"/>
</dbReference>
<feature type="region of interest" description="Disordered" evidence="1">
    <location>
        <begin position="379"/>
        <end position="403"/>
    </location>
</feature>
<keyword evidence="3" id="KW-1185">Reference proteome</keyword>
<evidence type="ECO:0000313" key="2">
    <source>
        <dbReference type="EMBL" id="KAK4472618.1"/>
    </source>
</evidence>
<dbReference type="Proteomes" id="UP001292079">
    <property type="component" value="Unassembled WGS sequence"/>
</dbReference>
<feature type="compositionally biased region" description="Basic and acidic residues" evidence="1">
    <location>
        <begin position="172"/>
        <end position="196"/>
    </location>
</feature>
<dbReference type="AlphaFoldDB" id="A0AAE1ZF77"/>
<gene>
    <name evidence="2" type="ORF">MN116_003854</name>
</gene>
<protein>
    <submittedName>
        <fullName evidence="2">Uncharacterized protein</fullName>
    </submittedName>
</protein>
<proteinExistence type="predicted"/>